<proteinExistence type="predicted"/>
<dbReference type="Proteomes" id="UP000515908">
    <property type="component" value="Chromosome 13"/>
</dbReference>
<feature type="compositionally biased region" description="Basic residues" evidence="1">
    <location>
        <begin position="115"/>
        <end position="124"/>
    </location>
</feature>
<dbReference type="AlphaFoldDB" id="A0A7G2CH71"/>
<dbReference type="VEuPathDB" id="TriTrypDB:ADEAN_000668200"/>
<accession>A0A7G2CH71</accession>
<gene>
    <name evidence="2" type="ORF">ADEAN_000668200</name>
</gene>
<dbReference type="OrthoDB" id="271917at2759"/>
<evidence type="ECO:0000256" key="1">
    <source>
        <dbReference type="SAM" id="MobiDB-lite"/>
    </source>
</evidence>
<dbReference type="PANTHER" id="PTHR37561">
    <property type="entry name" value="F-BOX DOMAIN-CONTAINING PROTEIN"/>
    <property type="match status" value="1"/>
</dbReference>
<dbReference type="PANTHER" id="PTHR37561:SF3">
    <property type="entry name" value="F-BOX DOMAIN-CONTAINING PROTEIN"/>
    <property type="match status" value="1"/>
</dbReference>
<evidence type="ECO:0000313" key="3">
    <source>
        <dbReference type="Proteomes" id="UP000515908"/>
    </source>
</evidence>
<organism evidence="2 3">
    <name type="scientific">Angomonas deanei</name>
    <dbReference type="NCBI Taxonomy" id="59799"/>
    <lineage>
        <taxon>Eukaryota</taxon>
        <taxon>Discoba</taxon>
        <taxon>Euglenozoa</taxon>
        <taxon>Kinetoplastea</taxon>
        <taxon>Metakinetoplastina</taxon>
        <taxon>Trypanosomatida</taxon>
        <taxon>Trypanosomatidae</taxon>
        <taxon>Strigomonadinae</taxon>
        <taxon>Angomonas</taxon>
    </lineage>
</organism>
<reference evidence="2 3" key="1">
    <citation type="submission" date="2020-08" db="EMBL/GenBank/DDBJ databases">
        <authorList>
            <person name="Newling K."/>
            <person name="Davey J."/>
            <person name="Forrester S."/>
        </authorList>
    </citation>
    <scope>NUCLEOTIDE SEQUENCE [LARGE SCALE GENOMIC DNA]</scope>
    <source>
        <strain evidence="3">Crithidia deanei Carvalho (ATCC PRA-265)</strain>
    </source>
</reference>
<feature type="region of interest" description="Disordered" evidence="1">
    <location>
        <begin position="81"/>
        <end position="146"/>
    </location>
</feature>
<evidence type="ECO:0000313" key="2">
    <source>
        <dbReference type="EMBL" id="CAD2219180.1"/>
    </source>
</evidence>
<keyword evidence="3" id="KW-1185">Reference proteome</keyword>
<name>A0A7G2CH71_9TRYP</name>
<protein>
    <recommendedName>
        <fullName evidence="4">RanBP2-type domain-containing protein</fullName>
    </recommendedName>
</protein>
<sequence>MLIETKRRPIKGQMPLTSTERRNNVLFGLALLLSVLSGMSPSSDSFGALSTIITTPNNPSALLQLASFAALHRVAEEEELDWGSTGSTASMKSKKTQPPAGASDSVPQHLSVKATTHRHRRQNRQKGGGSTTGSSCGPSSEEASVQLDRPGVHDYSMWTQLHVMEVACSTRSNNFVHITERFVQYHNLYPTVYKCHLNKVSPPAAAEDASGSGRYASRSWACQNCGFKHHAVRECCDRCRIPGPYVKLFFGQVMKEENCCPSLGQFLRAAFPDTVIHRMEPHLNHTAEGDGRCKGCAAVYVYRDAAPEMINKLNGNAFLDVDDVTGELLVYYVYTSQRRWLNELIKVRTAQPGRSVTLPGGALVVEEAKTMSRLRTRRRSSEAVRA</sequence>
<evidence type="ECO:0008006" key="4">
    <source>
        <dbReference type="Google" id="ProtNLM"/>
    </source>
</evidence>
<dbReference type="EMBL" id="LR877157">
    <property type="protein sequence ID" value="CAD2219180.1"/>
    <property type="molecule type" value="Genomic_DNA"/>
</dbReference>